<evidence type="ECO:0000256" key="1">
    <source>
        <dbReference type="SAM" id="Coils"/>
    </source>
</evidence>
<dbReference type="EMBL" id="BDQB01000233">
    <property type="protein sequence ID" value="GBH22358.1"/>
    <property type="molecule type" value="Genomic_RNA"/>
</dbReference>
<keyword evidence="1" id="KW-0175">Coiled coil</keyword>
<protein>
    <submittedName>
        <fullName evidence="2">Uncharacterized protein</fullName>
    </submittedName>
</protein>
<feature type="coiled-coil region" evidence="1">
    <location>
        <begin position="122"/>
        <end position="156"/>
    </location>
</feature>
<proteinExistence type="predicted"/>
<accession>A0A2V0RI88</accession>
<evidence type="ECO:0000313" key="2">
    <source>
        <dbReference type="EMBL" id="GBH22358.1"/>
    </source>
</evidence>
<organism evidence="2">
    <name type="scientific">viral metagenome</name>
    <dbReference type="NCBI Taxonomy" id="1070528"/>
    <lineage>
        <taxon>unclassified sequences</taxon>
        <taxon>metagenomes</taxon>
        <taxon>organismal metagenomes</taxon>
    </lineage>
</organism>
<reference evidence="2" key="1">
    <citation type="submission" date="2017-04" db="EMBL/GenBank/DDBJ databases">
        <title>Unveiling RNA virosphere associated with marine microorganisms.</title>
        <authorList>
            <person name="Urayama S."/>
            <person name="Takaki Y."/>
            <person name="Nishi S."/>
            <person name="Yoshida Y."/>
            <person name="Deguchi S."/>
            <person name="Takai K."/>
            <person name="Nunoura T."/>
        </authorList>
    </citation>
    <scope>NUCLEOTIDE SEQUENCE</scope>
</reference>
<dbReference type="AlphaFoldDB" id="A0A2V0RI88"/>
<name>A0A2V0RI88_9ZZZZ</name>
<sequence length="228" mass="26143">MKFKYLTSSFEVNLPNKENENDWIVVVSESSSYNKEEVLVNAFEKDFPEIKLIGNDVSSKYIFLTSVTARSKALLKWYAAAKLSYSELTQLPLYLADHVHPSEFIKVREKASEINVVVSEFSKRAQSLAREYSEKLKKIENERDEAISEIKLNDNLIKIVTLQVIDLPLSIQMSIEGYAPKDISRDVSESRRVYARECLTTFKVSLLKLINDEPEVDINDIVKELGLK</sequence>
<comment type="caution">
    <text evidence="2">The sequence shown here is derived from an EMBL/GenBank/DDBJ whole genome shotgun (WGS) entry which is preliminary data.</text>
</comment>